<dbReference type="PANTHER" id="PTHR21319">
    <property type="entry name" value="RING FINGER AND CHY ZINC FINGER DOMAIN-CONTAINING PROTEIN 1"/>
    <property type="match status" value="1"/>
</dbReference>
<feature type="domain" description="RING-type" evidence="6">
    <location>
        <begin position="358"/>
        <end position="400"/>
    </location>
</feature>
<feature type="compositionally biased region" description="Polar residues" evidence="5">
    <location>
        <begin position="25"/>
        <end position="44"/>
    </location>
</feature>
<feature type="domain" description="CHY-type" evidence="7">
    <location>
        <begin position="222"/>
        <end position="289"/>
    </location>
</feature>
<evidence type="ECO:0000259" key="8">
    <source>
        <dbReference type="PROSITE" id="PS51270"/>
    </source>
</evidence>
<dbReference type="GO" id="GO:0008270">
    <property type="term" value="F:zinc ion binding"/>
    <property type="evidence" value="ECO:0007669"/>
    <property type="project" value="UniProtKB-KW"/>
</dbReference>
<dbReference type="Pfam" id="PF13639">
    <property type="entry name" value="zf-RING_2"/>
    <property type="match status" value="1"/>
</dbReference>
<dbReference type="PROSITE" id="PS50089">
    <property type="entry name" value="ZF_RING_2"/>
    <property type="match status" value="1"/>
</dbReference>
<dbReference type="SUPFAM" id="SSF57850">
    <property type="entry name" value="RING/U-box"/>
    <property type="match status" value="1"/>
</dbReference>
<dbReference type="SUPFAM" id="SSF161219">
    <property type="entry name" value="CHY zinc finger-like"/>
    <property type="match status" value="1"/>
</dbReference>
<dbReference type="Pfam" id="PF05495">
    <property type="entry name" value="zf-CHY"/>
    <property type="match status" value="1"/>
</dbReference>
<organism evidence="9 10">
    <name type="scientific">Colletotrichum spinosum</name>
    <dbReference type="NCBI Taxonomy" id="1347390"/>
    <lineage>
        <taxon>Eukaryota</taxon>
        <taxon>Fungi</taxon>
        <taxon>Dikarya</taxon>
        <taxon>Ascomycota</taxon>
        <taxon>Pezizomycotina</taxon>
        <taxon>Sordariomycetes</taxon>
        <taxon>Hypocreomycetidae</taxon>
        <taxon>Glomerellales</taxon>
        <taxon>Glomerellaceae</taxon>
        <taxon>Colletotrichum</taxon>
        <taxon>Colletotrichum orbiculare species complex</taxon>
    </lineage>
</organism>
<comment type="caution">
    <text evidence="9">The sequence shown here is derived from an EMBL/GenBank/DDBJ whole genome shotgun (WGS) entry which is preliminary data.</text>
</comment>
<keyword evidence="2 4" id="KW-0863">Zinc-finger</keyword>
<feature type="region of interest" description="Disordered" evidence="5">
    <location>
        <begin position="505"/>
        <end position="526"/>
    </location>
</feature>
<dbReference type="EMBL" id="QAPG01000073">
    <property type="protein sequence ID" value="TDZ32763.1"/>
    <property type="molecule type" value="Genomic_DNA"/>
</dbReference>
<dbReference type="AlphaFoldDB" id="A0A4R8QFS1"/>
<dbReference type="InterPro" id="IPR001841">
    <property type="entry name" value="Znf_RING"/>
</dbReference>
<reference evidence="9 10" key="1">
    <citation type="submission" date="2018-11" db="EMBL/GenBank/DDBJ databases">
        <title>Genome sequence and assembly of Colletotrichum spinosum.</title>
        <authorList>
            <person name="Gan P."/>
            <person name="Shirasu K."/>
        </authorList>
    </citation>
    <scope>NUCLEOTIDE SEQUENCE [LARGE SCALE GENOMIC DNA]</scope>
    <source>
        <strain evidence="9 10">CBS 515.97</strain>
    </source>
</reference>
<dbReference type="InterPro" id="IPR037275">
    <property type="entry name" value="Znf_CTCHY_sf"/>
</dbReference>
<protein>
    <submittedName>
        <fullName evidence="9">Putative RING finger protein</fullName>
    </submittedName>
</protein>
<feature type="compositionally biased region" description="Acidic residues" evidence="5">
    <location>
        <begin position="586"/>
        <end position="605"/>
    </location>
</feature>
<dbReference type="PROSITE" id="PS51266">
    <property type="entry name" value="ZF_CHY"/>
    <property type="match status" value="1"/>
</dbReference>
<gene>
    <name evidence="9" type="ORF">C8035_v011739</name>
</gene>
<dbReference type="GO" id="GO:0061630">
    <property type="term" value="F:ubiquitin protein ligase activity"/>
    <property type="evidence" value="ECO:0007669"/>
    <property type="project" value="TreeGrafter"/>
</dbReference>
<sequence length="612" mass="67986">MSSLVSEFIINPVLRQARRFSEISRTTLVPEQDPSPGNSLAVSDSESPAPSRAAHAPAPVDLPPTRPVSASTLPATVDDDVAEPDHATFEPPSAPRLASPTTTMPQVEALPADDGMGALRKRLLVIQTQEISAEDKARLMHEVLMEGYRKSRVTPHQGDARVETVPVGEQWQTVLPSGPLESLKFWQHPLGEPSSPEKFALTAEDVRPTYHPPRPAKNDEPEGPRVLGCEHYRRNVKLQCSTCHKWYTCRFCHDAAEDHTLVRKETKNMLCMRCACPQRASEVCVNCGVTAARYYCNICKLWDDHPDKNIYHCNDCGICRRGVGIGKDFFHCKTCCACISIAIQQSHKCIERSTDCDCPICGEYLFTSPKPVVFMGCGHSIHKKCYDQHMLSSYKCPLCNKSLLNMQSHFRQLELAILSQPMPPEFRDTRATVLCNDCSGRSSVPYHWLGLKCAICTSYNTVELQISGPRDGNTAAVRTAAQPPETREPVPVHILRVVPPALEVPATRAEAPTGGRRRHSSHAGAEARTAMLDRMARSASPGPVPGPPPNMAHTTIEEEQGEPDNIFNFWGRHYPEEDTDSSMSTDQDEEECDEEEDDEDDDENDFMLIGHR</sequence>
<dbReference type="Pfam" id="PF14599">
    <property type="entry name" value="zinc_ribbon_6"/>
    <property type="match status" value="1"/>
</dbReference>
<feature type="region of interest" description="Disordered" evidence="5">
    <location>
        <begin position="25"/>
        <end position="102"/>
    </location>
</feature>
<dbReference type="InterPro" id="IPR037274">
    <property type="entry name" value="Znf_CHY_sf"/>
</dbReference>
<feature type="compositionally biased region" description="Low complexity" evidence="5">
    <location>
        <begin position="45"/>
        <end position="59"/>
    </location>
</feature>
<keyword evidence="10" id="KW-1185">Reference proteome</keyword>
<proteinExistence type="predicted"/>
<dbReference type="GO" id="GO:0016567">
    <property type="term" value="P:protein ubiquitination"/>
    <property type="evidence" value="ECO:0007669"/>
    <property type="project" value="TreeGrafter"/>
</dbReference>
<dbReference type="SMART" id="SM00184">
    <property type="entry name" value="RING"/>
    <property type="match status" value="1"/>
</dbReference>
<dbReference type="CDD" id="cd16464">
    <property type="entry name" value="RING-H2_Pirh2-like"/>
    <property type="match status" value="1"/>
</dbReference>
<dbReference type="PROSITE" id="PS51270">
    <property type="entry name" value="ZF_CTCHY"/>
    <property type="match status" value="1"/>
</dbReference>
<dbReference type="GO" id="GO:0006511">
    <property type="term" value="P:ubiquitin-dependent protein catabolic process"/>
    <property type="evidence" value="ECO:0007669"/>
    <property type="project" value="TreeGrafter"/>
</dbReference>
<dbReference type="InterPro" id="IPR039512">
    <property type="entry name" value="RCHY1_zinc-ribbon"/>
</dbReference>
<dbReference type="PANTHER" id="PTHR21319:SF0">
    <property type="entry name" value="AND RING FINGER DOMAIN PROTEIN, PUTATIVE (AFU_ORTHOLOGUE AFUA_1G08900)-RELATED"/>
    <property type="match status" value="1"/>
</dbReference>
<dbReference type="GO" id="GO:0005634">
    <property type="term" value="C:nucleus"/>
    <property type="evidence" value="ECO:0007669"/>
    <property type="project" value="TreeGrafter"/>
</dbReference>
<dbReference type="Gene3D" id="2.20.28.10">
    <property type="match status" value="1"/>
</dbReference>
<evidence type="ECO:0000256" key="3">
    <source>
        <dbReference type="ARBA" id="ARBA00022833"/>
    </source>
</evidence>
<dbReference type="SUPFAM" id="SSF161245">
    <property type="entry name" value="Zinc hairpin stack"/>
    <property type="match status" value="1"/>
</dbReference>
<keyword evidence="3" id="KW-0862">Zinc</keyword>
<feature type="region of interest" description="Disordered" evidence="5">
    <location>
        <begin position="561"/>
        <end position="612"/>
    </location>
</feature>
<evidence type="ECO:0000313" key="9">
    <source>
        <dbReference type="EMBL" id="TDZ32763.1"/>
    </source>
</evidence>
<evidence type="ECO:0000313" key="10">
    <source>
        <dbReference type="Proteomes" id="UP000295083"/>
    </source>
</evidence>
<dbReference type="Gene3D" id="3.30.40.10">
    <property type="entry name" value="Zinc/RING finger domain, C3HC4 (zinc finger)"/>
    <property type="match status" value="1"/>
</dbReference>
<dbReference type="Proteomes" id="UP000295083">
    <property type="component" value="Unassembled WGS sequence"/>
</dbReference>
<accession>A0A4R8QFS1</accession>
<evidence type="ECO:0000259" key="7">
    <source>
        <dbReference type="PROSITE" id="PS51266"/>
    </source>
</evidence>
<evidence type="ECO:0000256" key="1">
    <source>
        <dbReference type="ARBA" id="ARBA00022723"/>
    </source>
</evidence>
<dbReference type="InterPro" id="IPR008913">
    <property type="entry name" value="Znf_CHY"/>
</dbReference>
<feature type="region of interest" description="Disordered" evidence="5">
    <location>
        <begin position="536"/>
        <end position="555"/>
    </location>
</feature>
<feature type="domain" description="CTCHY-type" evidence="8">
    <location>
        <begin position="291"/>
        <end position="357"/>
    </location>
</feature>
<name>A0A4R8QFS1_9PEZI</name>
<evidence type="ECO:0000256" key="5">
    <source>
        <dbReference type="SAM" id="MobiDB-lite"/>
    </source>
</evidence>
<evidence type="ECO:0000256" key="2">
    <source>
        <dbReference type="ARBA" id="ARBA00022771"/>
    </source>
</evidence>
<keyword evidence="1" id="KW-0479">Metal-binding</keyword>
<evidence type="ECO:0000259" key="6">
    <source>
        <dbReference type="PROSITE" id="PS50089"/>
    </source>
</evidence>
<dbReference type="InterPro" id="IPR017921">
    <property type="entry name" value="Znf_CTCHY"/>
</dbReference>
<evidence type="ECO:0000256" key="4">
    <source>
        <dbReference type="PROSITE-ProRule" id="PRU00601"/>
    </source>
</evidence>
<dbReference type="InterPro" id="IPR013083">
    <property type="entry name" value="Znf_RING/FYVE/PHD"/>
</dbReference>